<dbReference type="Pfam" id="PF02720">
    <property type="entry name" value="DUF222"/>
    <property type="match status" value="1"/>
</dbReference>
<feature type="region of interest" description="Disordered" evidence="1">
    <location>
        <begin position="1"/>
        <end position="35"/>
    </location>
</feature>
<name>A0ABX1JSU3_9MICC</name>
<dbReference type="SMART" id="SM00507">
    <property type="entry name" value="HNHc"/>
    <property type="match status" value="1"/>
</dbReference>
<dbReference type="InterPro" id="IPR003615">
    <property type="entry name" value="HNH_nuc"/>
</dbReference>
<accession>A0ABX1JSU3</accession>
<gene>
    <name evidence="3" type="ORF">HER39_17555</name>
</gene>
<evidence type="ECO:0000313" key="3">
    <source>
        <dbReference type="EMBL" id="NKX52343.1"/>
    </source>
</evidence>
<dbReference type="CDD" id="cd00085">
    <property type="entry name" value="HNHc"/>
    <property type="match status" value="1"/>
</dbReference>
<organism evidence="3 4">
    <name type="scientific">Arthrobacter deserti</name>
    <dbReference type="NCBI Taxonomy" id="1742687"/>
    <lineage>
        <taxon>Bacteria</taxon>
        <taxon>Bacillati</taxon>
        <taxon>Actinomycetota</taxon>
        <taxon>Actinomycetes</taxon>
        <taxon>Micrococcales</taxon>
        <taxon>Micrococcaceae</taxon>
        <taxon>Arthrobacter</taxon>
    </lineage>
</organism>
<reference evidence="3 4" key="1">
    <citation type="submission" date="2020-04" db="EMBL/GenBank/DDBJ databases">
        <authorList>
            <person name="Liu S."/>
        </authorList>
    </citation>
    <scope>NUCLEOTIDE SEQUENCE [LARGE SCALE GENOMIC DNA]</scope>
    <source>
        <strain evidence="3 4">CGMCC 1.15091</strain>
    </source>
</reference>
<evidence type="ECO:0000313" key="4">
    <source>
        <dbReference type="Proteomes" id="UP000523795"/>
    </source>
</evidence>
<comment type="caution">
    <text evidence="3">The sequence shown here is derived from an EMBL/GenBank/DDBJ whole genome shotgun (WGS) entry which is preliminary data.</text>
</comment>
<feature type="non-terminal residue" evidence="3">
    <location>
        <position position="248"/>
    </location>
</feature>
<evidence type="ECO:0000259" key="2">
    <source>
        <dbReference type="SMART" id="SM00507"/>
    </source>
</evidence>
<dbReference type="Proteomes" id="UP000523795">
    <property type="component" value="Unassembled WGS sequence"/>
</dbReference>
<proteinExistence type="predicted"/>
<feature type="non-terminal residue" evidence="3">
    <location>
        <position position="1"/>
    </location>
</feature>
<protein>
    <submittedName>
        <fullName evidence="3">DUF222 domain-containing protein</fullName>
    </submittedName>
</protein>
<dbReference type="InterPro" id="IPR003870">
    <property type="entry name" value="DUF222"/>
</dbReference>
<feature type="domain" description="HNH nuclease" evidence="2">
    <location>
        <begin position="136"/>
        <end position="189"/>
    </location>
</feature>
<dbReference type="EMBL" id="JAAZSR010000496">
    <property type="protein sequence ID" value="NKX52343.1"/>
    <property type="molecule type" value="Genomic_DNA"/>
</dbReference>
<sequence length="248" mass="26171">TFAAETDTSAAGPRPGQEQGPGAGAGAVTGAEPIDCPAEPTRAQKLLNGLVGACRIALSTDKLPAARGHRPQVMVSINYEDLSGQLGGTGQAFFGGLLSARTVRKIACDADLIPMVLGGKGEVLDVGRAQRLFTPAMRRALVARDGGCAFPGCSIPPNWCEAHHIRFWNRDLGPTSVANGVLLCAFHHHLIHEGGWTAESRDGIPWFIPPAYIDPEQKPLRNRYRQAGSALPAAAVRYGGTPPQAPTR</sequence>
<evidence type="ECO:0000256" key="1">
    <source>
        <dbReference type="SAM" id="MobiDB-lite"/>
    </source>
</evidence>
<keyword evidence="4" id="KW-1185">Reference proteome</keyword>
<dbReference type="Pfam" id="PF13391">
    <property type="entry name" value="HNH_2"/>
    <property type="match status" value="1"/>
</dbReference>